<reference evidence="2 4" key="2">
    <citation type="submission" date="2018-08" db="EMBL/GenBank/DDBJ databases">
        <title>A genome reference for cultivated species of the human gut microbiota.</title>
        <authorList>
            <person name="Zou Y."/>
            <person name="Xue W."/>
            <person name="Luo G."/>
        </authorList>
    </citation>
    <scope>NUCLEOTIDE SEQUENCE [LARGE SCALE GENOMIC DNA]</scope>
    <source>
        <strain evidence="2 4">OF02-6LB</strain>
    </source>
</reference>
<evidence type="ECO:0000313" key="4">
    <source>
        <dbReference type="Proteomes" id="UP000284431"/>
    </source>
</evidence>
<dbReference type="AlphaFoldDB" id="A0A174RYR9"/>
<gene>
    <name evidence="2" type="ORF">DXA49_06205</name>
    <name evidence="1" type="ORF">ERS852494_03311</name>
</gene>
<dbReference type="PROSITE" id="PS51257">
    <property type="entry name" value="PROKAR_LIPOPROTEIN"/>
    <property type="match status" value="1"/>
</dbReference>
<evidence type="ECO:0000313" key="3">
    <source>
        <dbReference type="Proteomes" id="UP000095657"/>
    </source>
</evidence>
<dbReference type="InterPro" id="IPR021109">
    <property type="entry name" value="Peptidase_aspartic_dom_sf"/>
</dbReference>
<accession>A0A174RYR9</accession>
<evidence type="ECO:0008006" key="5">
    <source>
        <dbReference type="Google" id="ProtNLM"/>
    </source>
</evidence>
<sequence>MRESSDTTKCVTMLRHLAGTIILILFGISCAEQRSWTEVTFEHDSYIKVPLTINGDVHWYIFDTGAGVSTILSELAVKYNLRNEREEELAEKIEQGIKKKDSIGRFSVPAVLVPFCIGEKDFSKIDSSKVTNIFAVGELKHYGVSGKNLSGAVIGRTLINQYNWLFNFRTNKLLIADYDVDIPLSLGASCLEMRIDCGGNNMCADVLINDTMPMRFILDSGLYSQPVSVGDYKLMCDLLLPFSPEDKLKNYLYEDYYNTYPLTTSGRIPEMEEHGRISTSLDDSVFLILSSGMKFNNQHLTGVGMYKLPDYFLKEEIYNGYLTNHFIRRFGNMYIDSKNQRVVLFDSPQDSTSLLVTDLQEVVQKLKQGIYEYRTKKNNSLLQRVFRK</sequence>
<dbReference type="Gene3D" id="2.40.70.10">
    <property type="entry name" value="Acid Proteases"/>
    <property type="match status" value="1"/>
</dbReference>
<proteinExistence type="predicted"/>
<dbReference type="EMBL" id="QSCS01000007">
    <property type="protein sequence ID" value="RGY27633.1"/>
    <property type="molecule type" value="Genomic_DNA"/>
</dbReference>
<dbReference type="EMBL" id="CZAI01000008">
    <property type="protein sequence ID" value="CUP88060.1"/>
    <property type="molecule type" value="Genomic_DNA"/>
</dbReference>
<dbReference type="Proteomes" id="UP000095657">
    <property type="component" value="Unassembled WGS sequence"/>
</dbReference>
<protein>
    <recommendedName>
        <fullName evidence="5">Aspartyl protease</fullName>
    </recommendedName>
</protein>
<name>A0A174RYR9_9BACE</name>
<reference evidence="1 3" key="1">
    <citation type="submission" date="2015-09" db="EMBL/GenBank/DDBJ databases">
        <authorList>
            <consortium name="Pathogen Informatics"/>
        </authorList>
    </citation>
    <scope>NUCLEOTIDE SEQUENCE [LARGE SCALE GENOMIC DNA]</scope>
    <source>
        <strain evidence="1 3">2789STDY5834880</strain>
    </source>
</reference>
<dbReference type="Proteomes" id="UP000284431">
    <property type="component" value="Unassembled WGS sequence"/>
</dbReference>
<dbReference type="STRING" id="47678.ERS852494_03311"/>
<organism evidence="1 3">
    <name type="scientific">Bacteroides caccae</name>
    <dbReference type="NCBI Taxonomy" id="47678"/>
    <lineage>
        <taxon>Bacteria</taxon>
        <taxon>Pseudomonadati</taxon>
        <taxon>Bacteroidota</taxon>
        <taxon>Bacteroidia</taxon>
        <taxon>Bacteroidales</taxon>
        <taxon>Bacteroidaceae</taxon>
        <taxon>Bacteroides</taxon>
    </lineage>
</organism>
<evidence type="ECO:0000313" key="2">
    <source>
        <dbReference type="EMBL" id="RGY27633.1"/>
    </source>
</evidence>
<evidence type="ECO:0000313" key="1">
    <source>
        <dbReference type="EMBL" id="CUP88060.1"/>
    </source>
</evidence>